<dbReference type="CDD" id="cd02803">
    <property type="entry name" value="OYE_like_FMN_family"/>
    <property type="match status" value="1"/>
</dbReference>
<dbReference type="GO" id="GO:0010181">
    <property type="term" value="F:FMN binding"/>
    <property type="evidence" value="ECO:0007669"/>
    <property type="project" value="InterPro"/>
</dbReference>
<dbReference type="SUPFAM" id="SSF51395">
    <property type="entry name" value="FMN-linked oxidoreductases"/>
    <property type="match status" value="1"/>
</dbReference>
<dbReference type="Proteomes" id="UP000562045">
    <property type="component" value="Unassembled WGS sequence"/>
</dbReference>
<evidence type="ECO:0000259" key="4">
    <source>
        <dbReference type="Pfam" id="PF00724"/>
    </source>
</evidence>
<comment type="caution">
    <text evidence="5">The sequence shown here is derived from an EMBL/GenBank/DDBJ whole genome shotgun (WGS) entry which is preliminary data.</text>
</comment>
<gene>
    <name evidence="5" type="ORF">BJ993_002943</name>
</gene>
<protein>
    <submittedName>
        <fullName evidence="5">2,4-dienoyl-CoA reductase-like NADH-dependent reductase (Old Yellow Enzyme family)</fullName>
    </submittedName>
</protein>
<keyword evidence="1" id="KW-0285">Flavoprotein</keyword>
<dbReference type="Pfam" id="PF00724">
    <property type="entry name" value="Oxidored_FMN"/>
    <property type="match status" value="1"/>
</dbReference>
<reference evidence="5 6" key="1">
    <citation type="submission" date="2020-07" db="EMBL/GenBank/DDBJ databases">
        <title>Sequencing the genomes of 1000 actinobacteria strains.</title>
        <authorList>
            <person name="Klenk H.-P."/>
        </authorList>
    </citation>
    <scope>NUCLEOTIDE SEQUENCE [LARGE SCALE GENOMIC DNA]</scope>
    <source>
        <strain evidence="5 6">DSM 15131</strain>
    </source>
</reference>
<organism evidence="5 6">
    <name type="scientific">Nocardioides aromaticivorans</name>
    <dbReference type="NCBI Taxonomy" id="200618"/>
    <lineage>
        <taxon>Bacteria</taxon>
        <taxon>Bacillati</taxon>
        <taxon>Actinomycetota</taxon>
        <taxon>Actinomycetes</taxon>
        <taxon>Propionibacteriales</taxon>
        <taxon>Nocardioidaceae</taxon>
        <taxon>Nocardioides</taxon>
    </lineage>
</organism>
<dbReference type="AlphaFoldDB" id="A0A7Y9ZK77"/>
<dbReference type="RefSeq" id="WP_179649588.1">
    <property type="nucleotide sequence ID" value="NZ_JACBZM010000001.1"/>
</dbReference>
<evidence type="ECO:0000313" key="6">
    <source>
        <dbReference type="Proteomes" id="UP000562045"/>
    </source>
</evidence>
<accession>A0A7Y9ZK77</accession>
<name>A0A7Y9ZK77_9ACTN</name>
<sequence>MSTRNETPDVFSAGRLGPLTLRNRTIKAATYEGLSHRGRVTQDLVDFHVAYAKGGVGMTTVAYLAVAKDGRTDRHQVLWTDEAMPGLRALTDAVHAEGAAVSAQIGHGGPVAEARGNRSPALAPSARTNVIAMNRSQAATRADIERIVAAHGHAASRAVEAGFDAVEVHLGHNYFASAFLSPKLNRRDDEFGGSLRNRAKVARGILQAVRDAVGDRIAIVAKMNMDDGAPGGFWLDEAIPVAQWLEADGTLDALEMTAGSSLLNPMYLFKGDVPLDEFAGVMPQPIKAGVKAVGHRLLKAYPYTDGFLLEDAKQVRAAVDLPMVLLGGVSSREVMDTAMAEGFGFVAMARALLREPDLVNRMQADETRRSLCIHCNKCMPTNYTGTRCVLVDRRTTRSASWGKPEGYAATTPGPSGEWDASHHGS</sequence>
<proteinExistence type="predicted"/>
<evidence type="ECO:0000313" key="5">
    <source>
        <dbReference type="EMBL" id="NYI45863.1"/>
    </source>
</evidence>
<dbReference type="InterPro" id="IPR051799">
    <property type="entry name" value="NADH_flavin_oxidoreductase"/>
</dbReference>
<dbReference type="EMBL" id="JACBZM010000001">
    <property type="protein sequence ID" value="NYI45863.1"/>
    <property type="molecule type" value="Genomic_DNA"/>
</dbReference>
<evidence type="ECO:0000256" key="1">
    <source>
        <dbReference type="ARBA" id="ARBA00022630"/>
    </source>
</evidence>
<feature type="region of interest" description="Disordered" evidence="3">
    <location>
        <begin position="400"/>
        <end position="425"/>
    </location>
</feature>
<dbReference type="InterPro" id="IPR013785">
    <property type="entry name" value="Aldolase_TIM"/>
</dbReference>
<dbReference type="PANTHER" id="PTHR43656">
    <property type="entry name" value="BINDING OXIDOREDUCTASE, PUTATIVE (AFU_ORTHOLOGUE AFUA_2G08260)-RELATED"/>
    <property type="match status" value="1"/>
</dbReference>
<keyword evidence="2" id="KW-0560">Oxidoreductase</keyword>
<evidence type="ECO:0000256" key="3">
    <source>
        <dbReference type="SAM" id="MobiDB-lite"/>
    </source>
</evidence>
<dbReference type="GO" id="GO:0016491">
    <property type="term" value="F:oxidoreductase activity"/>
    <property type="evidence" value="ECO:0007669"/>
    <property type="project" value="UniProtKB-KW"/>
</dbReference>
<feature type="domain" description="NADH:flavin oxidoreductase/NADH oxidase N-terminal" evidence="4">
    <location>
        <begin position="15"/>
        <end position="232"/>
    </location>
</feature>
<dbReference type="PANTHER" id="PTHR43656:SF2">
    <property type="entry name" value="BINDING OXIDOREDUCTASE, PUTATIVE (AFU_ORTHOLOGUE AFUA_2G08260)-RELATED"/>
    <property type="match status" value="1"/>
</dbReference>
<dbReference type="InterPro" id="IPR001155">
    <property type="entry name" value="OxRdtase_FMN_N"/>
</dbReference>
<evidence type="ECO:0000256" key="2">
    <source>
        <dbReference type="ARBA" id="ARBA00023002"/>
    </source>
</evidence>
<dbReference type="Gene3D" id="3.20.20.70">
    <property type="entry name" value="Aldolase class I"/>
    <property type="match status" value="1"/>
</dbReference>